<gene>
    <name evidence="2" type="ORF">LOAG_16599</name>
</gene>
<dbReference type="OrthoDB" id="5792814at2759"/>
<dbReference type="GeneID" id="31251430"/>
<proteinExistence type="predicted"/>
<name>A0A1S0UL85_LOALO</name>
<organism evidence="2">
    <name type="scientific">Loa loa</name>
    <name type="common">Eye worm</name>
    <name type="synonym">Filaria loa</name>
    <dbReference type="NCBI Taxonomy" id="7209"/>
    <lineage>
        <taxon>Eukaryota</taxon>
        <taxon>Metazoa</taxon>
        <taxon>Ecdysozoa</taxon>
        <taxon>Nematoda</taxon>
        <taxon>Chromadorea</taxon>
        <taxon>Rhabditida</taxon>
        <taxon>Spirurina</taxon>
        <taxon>Spiruromorpha</taxon>
        <taxon>Filarioidea</taxon>
        <taxon>Onchocercidae</taxon>
        <taxon>Loa</taxon>
    </lineage>
</organism>
<sequence length="641" mass="72495">MTNIYELAITVNDSVLAVDIIEYYINLQGEKMSEKSKPISDKDILETDKEAPESVDEKDVIRGKDIPKYVGKTVGTATKKLQKAELLEITEEKESVAIGDIKQSGIKKYTVQPLEIAEQEVSIEDITVDDFAKLLVDEEVIQKGCLESIEQKVTLDGDIVDNISEGSAKENCIQKEKLLIIADQDVISSNGRGSLTNKKLGTAEAEAASCIDSEVKFTGTLLDASDYGNVEKPASSVVVVELSITLISGQLRIKSKQIGQRILKMDSGSETGSDKTRFMVSNSEDQEERKSEDTAENRGSEETAEASVNPQQSEETESHVGSEIKEENQQSVKDIHESSGDMIEATQKMGQRGRTCALSINNLEALYENIVRAVLLYCRINGFLLLRCIIDNPSFDTTIYEKDDVTREVNFLKSVYNEAGKSLNLQKERGRREFISCSFLFDIVNFIKRNEIHNLLEKGVVKTVETHNFFDLNLFLVTPNDVEKLYEADEAIIIHFDLLTDYRFFTSSLLTAQRTMEMKPLVVKYVNIRIQLSFFKLLIQHIKALSVEDLDKLTDLKLCSEEDRKDHCCYNMLQAQEMIRNECCVWKDAEKLARRLCCQLIFYCESDWFWSEIVRIINADRESSTLLVKVKVVSMDTCLSF</sequence>
<accession>A0A1S0UL85</accession>
<dbReference type="KEGG" id="loa:LOAG_16599"/>
<dbReference type="EMBL" id="JH712074">
    <property type="protein sequence ID" value="EJD76470.1"/>
    <property type="molecule type" value="Genomic_DNA"/>
</dbReference>
<dbReference type="RefSeq" id="XP_020307265.1">
    <property type="nucleotide sequence ID" value="XM_020449250.1"/>
</dbReference>
<dbReference type="CTD" id="31251430"/>
<feature type="compositionally biased region" description="Basic and acidic residues" evidence="1">
    <location>
        <begin position="287"/>
        <end position="301"/>
    </location>
</feature>
<dbReference type="AlphaFoldDB" id="A0A1S0UL85"/>
<feature type="region of interest" description="Disordered" evidence="1">
    <location>
        <begin position="264"/>
        <end position="334"/>
    </location>
</feature>
<dbReference type="InParanoid" id="A0A1S0UL85"/>
<reference evidence="2" key="1">
    <citation type="submission" date="2012-04" db="EMBL/GenBank/DDBJ databases">
        <title>The Genome Sequence of Loa loa.</title>
        <authorList>
            <consortium name="The Broad Institute Genome Sequencing Platform"/>
            <consortium name="Broad Institute Genome Sequencing Center for Infectious Disease"/>
            <person name="Nutman T.B."/>
            <person name="Fink D.L."/>
            <person name="Russ C."/>
            <person name="Young S."/>
            <person name="Zeng Q."/>
            <person name="Gargeya S."/>
            <person name="Alvarado L."/>
            <person name="Berlin A."/>
            <person name="Chapman S.B."/>
            <person name="Chen Z."/>
            <person name="Freedman E."/>
            <person name="Gellesch M."/>
            <person name="Goldberg J."/>
            <person name="Griggs A."/>
            <person name="Gujja S."/>
            <person name="Heilman E.R."/>
            <person name="Heiman D."/>
            <person name="Howarth C."/>
            <person name="Mehta T."/>
            <person name="Neiman D."/>
            <person name="Pearson M."/>
            <person name="Roberts A."/>
            <person name="Saif S."/>
            <person name="Shea T."/>
            <person name="Shenoy N."/>
            <person name="Sisk P."/>
            <person name="Stolte C."/>
            <person name="Sykes S."/>
            <person name="White J."/>
            <person name="Yandava C."/>
            <person name="Haas B."/>
            <person name="Henn M.R."/>
            <person name="Nusbaum C."/>
            <person name="Birren B."/>
        </authorList>
    </citation>
    <scope>NUCLEOTIDE SEQUENCE [LARGE SCALE GENOMIC DNA]</scope>
</reference>
<feature type="compositionally biased region" description="Basic and acidic residues" evidence="1">
    <location>
        <begin position="316"/>
        <end position="334"/>
    </location>
</feature>
<evidence type="ECO:0000313" key="2">
    <source>
        <dbReference type="EMBL" id="EJD76470.1"/>
    </source>
</evidence>
<evidence type="ECO:0000256" key="1">
    <source>
        <dbReference type="SAM" id="MobiDB-lite"/>
    </source>
</evidence>
<protein>
    <submittedName>
        <fullName evidence="2">Uncharacterized protein</fullName>
    </submittedName>
</protein>